<dbReference type="SUPFAM" id="SSF48452">
    <property type="entry name" value="TPR-like"/>
    <property type="match status" value="1"/>
</dbReference>
<keyword evidence="1" id="KW-0040">ANK repeat</keyword>
<keyword evidence="3" id="KW-1185">Reference proteome</keyword>
<dbReference type="PANTHER" id="PTHR46224:SF67">
    <property type="entry name" value="HSP70-HSP90 ORGANIZING PROTEIN 3-LIKE"/>
    <property type="match status" value="1"/>
</dbReference>
<dbReference type="EMBL" id="BSYR01000004">
    <property type="protein sequence ID" value="GMI66471.1"/>
    <property type="molecule type" value="Genomic_DNA"/>
</dbReference>
<feature type="repeat" description="ANK" evidence="1">
    <location>
        <begin position="201"/>
        <end position="233"/>
    </location>
</feature>
<feature type="repeat" description="ANK" evidence="1">
    <location>
        <begin position="71"/>
        <end position="103"/>
    </location>
</feature>
<dbReference type="Pfam" id="PF12796">
    <property type="entry name" value="Ank_2"/>
    <property type="match status" value="2"/>
</dbReference>
<accession>A0A9W7LJI5</accession>
<dbReference type="SUPFAM" id="SSF48403">
    <property type="entry name" value="Ankyrin repeat"/>
    <property type="match status" value="1"/>
</dbReference>
<feature type="repeat" description="ANK" evidence="1">
    <location>
        <begin position="169"/>
        <end position="201"/>
    </location>
</feature>
<feature type="repeat" description="ANK" evidence="1">
    <location>
        <begin position="136"/>
        <end position="168"/>
    </location>
</feature>
<dbReference type="InterPro" id="IPR051616">
    <property type="entry name" value="Cul2-RING_E3_ligase_SR"/>
</dbReference>
<dbReference type="Pfam" id="PF00023">
    <property type="entry name" value="Ank"/>
    <property type="match status" value="1"/>
</dbReference>
<dbReference type="Proteomes" id="UP001165190">
    <property type="component" value="Unassembled WGS sequence"/>
</dbReference>
<evidence type="ECO:0000256" key="1">
    <source>
        <dbReference type="PROSITE-ProRule" id="PRU00023"/>
    </source>
</evidence>
<organism evidence="2 3">
    <name type="scientific">Hibiscus trionum</name>
    <name type="common">Flower of an hour</name>
    <dbReference type="NCBI Taxonomy" id="183268"/>
    <lineage>
        <taxon>Eukaryota</taxon>
        <taxon>Viridiplantae</taxon>
        <taxon>Streptophyta</taxon>
        <taxon>Embryophyta</taxon>
        <taxon>Tracheophyta</taxon>
        <taxon>Spermatophyta</taxon>
        <taxon>Magnoliopsida</taxon>
        <taxon>eudicotyledons</taxon>
        <taxon>Gunneridae</taxon>
        <taxon>Pentapetalae</taxon>
        <taxon>rosids</taxon>
        <taxon>malvids</taxon>
        <taxon>Malvales</taxon>
        <taxon>Malvaceae</taxon>
        <taxon>Malvoideae</taxon>
        <taxon>Hibiscus</taxon>
    </lineage>
</organism>
<reference evidence="2" key="1">
    <citation type="submission" date="2023-05" db="EMBL/GenBank/DDBJ databases">
        <title>Genome and transcriptome analyses reveal genes involved in the formation of fine ridges on petal epidermal cells in Hibiscus trionum.</title>
        <authorList>
            <person name="Koshimizu S."/>
            <person name="Masuda S."/>
            <person name="Ishii T."/>
            <person name="Shirasu K."/>
            <person name="Hoshino A."/>
            <person name="Arita M."/>
        </authorList>
    </citation>
    <scope>NUCLEOTIDE SEQUENCE</scope>
    <source>
        <strain evidence="2">Hamamatsu line</strain>
    </source>
</reference>
<dbReference type="PROSITE" id="PS50297">
    <property type="entry name" value="ANK_REP_REGION"/>
    <property type="match status" value="3"/>
</dbReference>
<name>A0A9W7LJI5_HIBTR</name>
<dbReference type="OrthoDB" id="20872at2759"/>
<dbReference type="SMART" id="SM00248">
    <property type="entry name" value="ANK"/>
    <property type="match status" value="6"/>
</dbReference>
<protein>
    <submittedName>
        <fullName evidence="2">Tetratricopeptide repeat 10</fullName>
    </submittedName>
</protein>
<gene>
    <name evidence="2" type="ORF">HRI_000316400</name>
</gene>
<sequence length="412" mass="45133">MLDAAFEGELNQFKRLAYELDAEGDLAEKIASGKDYIGRNAIHVAALGGGTHILKYLVGELKLNVNVKDDKGNTPLICAISQQHFPAAAYLINNGANLNTMNNEGLTALHFAAGIGPKKLLELLISRGAEVDANPAAGTPLLRAVAGGKSDSVKILLENNANPNILSYDYSCPLALAISKVSMECVKLLLKAGADPNISVEGFSPLGLATSVWDAEIVKCLLNAGADPNVPNLSGFVPVEVAALDGNRDGVMTLYPLTSPISDYPDWSVDGIMVHIHSNEMKEKSSKLIQLNFMESKLKGTEAVKKMDYHDAIKWYTKAINCNRMDTTMYSNRSFCWARLENGKNALVDADMCVMLNPLWPKSHYRLGVAWKLLQEFEKAADAFYDGWKLDWKNKELECAFRDAIEARRKHG</sequence>
<comment type="caution">
    <text evidence="2">The sequence shown here is derived from an EMBL/GenBank/DDBJ whole genome shotgun (WGS) entry which is preliminary data.</text>
</comment>
<dbReference type="PROSITE" id="PS50088">
    <property type="entry name" value="ANK_REPEAT"/>
    <property type="match status" value="5"/>
</dbReference>
<evidence type="ECO:0000313" key="3">
    <source>
        <dbReference type="Proteomes" id="UP001165190"/>
    </source>
</evidence>
<proteinExistence type="predicted"/>
<evidence type="ECO:0000313" key="2">
    <source>
        <dbReference type="EMBL" id="GMI66471.1"/>
    </source>
</evidence>
<dbReference type="Gene3D" id="1.25.40.20">
    <property type="entry name" value="Ankyrin repeat-containing domain"/>
    <property type="match status" value="3"/>
</dbReference>
<dbReference type="Gene3D" id="1.25.40.10">
    <property type="entry name" value="Tetratricopeptide repeat domain"/>
    <property type="match status" value="1"/>
</dbReference>
<feature type="repeat" description="ANK" evidence="1">
    <location>
        <begin position="104"/>
        <end position="136"/>
    </location>
</feature>
<dbReference type="PRINTS" id="PR01415">
    <property type="entry name" value="ANKYRIN"/>
</dbReference>
<dbReference type="AlphaFoldDB" id="A0A9W7LJI5"/>
<dbReference type="InterPro" id="IPR036770">
    <property type="entry name" value="Ankyrin_rpt-contain_sf"/>
</dbReference>
<dbReference type="PANTHER" id="PTHR46224">
    <property type="entry name" value="ANKYRIN REPEAT FAMILY PROTEIN"/>
    <property type="match status" value="1"/>
</dbReference>
<dbReference type="InterPro" id="IPR011990">
    <property type="entry name" value="TPR-like_helical_dom_sf"/>
</dbReference>
<dbReference type="InterPro" id="IPR002110">
    <property type="entry name" value="Ankyrin_rpt"/>
</dbReference>